<evidence type="ECO:0000313" key="5">
    <source>
        <dbReference type="Ensembl" id="ENSXETP00000107081"/>
    </source>
</evidence>
<dbReference type="SUPFAM" id="SSF48726">
    <property type="entry name" value="Immunoglobulin"/>
    <property type="match status" value="1"/>
</dbReference>
<dbReference type="PANTHER" id="PTHR23268:SF124">
    <property type="entry name" value="IG-LIKE DOMAIN-CONTAINING PROTEIN"/>
    <property type="match status" value="1"/>
</dbReference>
<evidence type="ECO:0000256" key="1">
    <source>
        <dbReference type="ARBA" id="ARBA00022729"/>
    </source>
</evidence>
<dbReference type="Gene3D" id="2.60.40.10">
    <property type="entry name" value="Immunoglobulins"/>
    <property type="match status" value="1"/>
</dbReference>
<dbReference type="SMART" id="SM00406">
    <property type="entry name" value="IGv"/>
    <property type="match status" value="1"/>
</dbReference>
<accession>A0A803JGM4</accession>
<feature type="signal peptide" evidence="3">
    <location>
        <begin position="1"/>
        <end position="26"/>
    </location>
</feature>
<dbReference type="PROSITE" id="PS50835">
    <property type="entry name" value="IG_LIKE"/>
    <property type="match status" value="1"/>
</dbReference>
<dbReference type="FunCoup" id="A0A803JGM4">
    <property type="interactions" value="629"/>
</dbReference>
<proteinExistence type="predicted"/>
<evidence type="ECO:0000259" key="4">
    <source>
        <dbReference type="PROSITE" id="PS50835"/>
    </source>
</evidence>
<evidence type="ECO:0000256" key="3">
    <source>
        <dbReference type="SAM" id="SignalP"/>
    </source>
</evidence>
<dbReference type="GeneTree" id="ENSGT01070000254626"/>
<reference evidence="5" key="2">
    <citation type="submission" date="2021-03" db="UniProtKB">
        <authorList>
            <consortium name="Ensembl"/>
        </authorList>
    </citation>
    <scope>IDENTIFICATION</scope>
</reference>
<name>A0A803JGM4_XENTR</name>
<dbReference type="AlphaFoldDB" id="A0A803JGM4"/>
<feature type="chain" id="PRO_5031542920" description="Ig-like domain-containing protein" evidence="3">
    <location>
        <begin position="27"/>
        <end position="179"/>
    </location>
</feature>
<dbReference type="InterPro" id="IPR036179">
    <property type="entry name" value="Ig-like_dom_sf"/>
</dbReference>
<organism evidence="5">
    <name type="scientific">Xenopus tropicalis</name>
    <name type="common">Western clawed frog</name>
    <name type="synonym">Silurana tropicalis</name>
    <dbReference type="NCBI Taxonomy" id="8364"/>
    <lineage>
        <taxon>Eukaryota</taxon>
        <taxon>Metazoa</taxon>
        <taxon>Chordata</taxon>
        <taxon>Craniata</taxon>
        <taxon>Vertebrata</taxon>
        <taxon>Euteleostomi</taxon>
        <taxon>Amphibia</taxon>
        <taxon>Batrachia</taxon>
        <taxon>Anura</taxon>
        <taxon>Pipoidea</taxon>
        <taxon>Pipidae</taxon>
        <taxon>Xenopodinae</taxon>
        <taxon>Xenopus</taxon>
        <taxon>Silurana</taxon>
    </lineage>
</organism>
<keyword evidence="2" id="KW-0391">Immunity</keyword>
<reference evidence="5" key="1">
    <citation type="journal article" date="2010" name="Science">
        <title>The genome of the Western clawed frog Xenopus tropicalis.</title>
        <authorList>
            <person name="Hellsten U."/>
            <person name="Harland R.M."/>
            <person name="Gilchrist M.J."/>
            <person name="Hendrix D."/>
            <person name="Jurka J."/>
            <person name="Kapitonov V."/>
            <person name="Ovcharenko I."/>
            <person name="Putnam N.H."/>
            <person name="Shu S."/>
            <person name="Taher L."/>
            <person name="Blitz I.L."/>
            <person name="Blumberg B."/>
            <person name="Dichmann D.S."/>
            <person name="Dubchak I."/>
            <person name="Amaya E."/>
            <person name="Detter J.C."/>
            <person name="Fletcher R."/>
            <person name="Gerhard D.S."/>
            <person name="Goodstein D."/>
            <person name="Graves T."/>
            <person name="Grigoriev I.V."/>
            <person name="Grimwood J."/>
            <person name="Kawashima T."/>
            <person name="Lindquist E."/>
            <person name="Lucas S.M."/>
            <person name="Mead P.E."/>
            <person name="Mitros T."/>
            <person name="Ogino H."/>
            <person name="Ohta Y."/>
            <person name="Poliakov A.V."/>
            <person name="Pollet N."/>
            <person name="Robert J."/>
            <person name="Salamov A."/>
            <person name="Sater A.K."/>
            <person name="Schmutz J."/>
            <person name="Terry A."/>
            <person name="Vize P.D."/>
            <person name="Warren W.C."/>
            <person name="Wells D."/>
            <person name="Wills A."/>
            <person name="Wilson R.K."/>
            <person name="Zimmerman L.B."/>
            <person name="Zorn A.M."/>
            <person name="Grainger R."/>
            <person name="Grammer T."/>
            <person name="Khokha M.K."/>
            <person name="Richardson P.M."/>
            <person name="Rokhsar D.S."/>
        </authorList>
    </citation>
    <scope>NUCLEOTIDE SEQUENCE [LARGE SCALE GENOMIC DNA]</scope>
    <source>
        <strain evidence="5">Nigerian</strain>
    </source>
</reference>
<dbReference type="Ensembl" id="ENSXETT00000112605">
    <property type="protein sequence ID" value="ENSXETP00000107081"/>
    <property type="gene ID" value="ENSXETG00000047045"/>
</dbReference>
<sequence>MGSRRLSGTVRLILLLLPLGFLPCLTQLVKVTQDQGFLLVPERGSVRLNCTHSGSGFYAMSWYQQKPGRGLTLMVHSADTKPGDMEEGFKDWTMERPDTQNSHLKLSQSGAQHSARYFCAVSDHSHSNRSHSGPKPLGERGRSLPRPIAMFGWGQLRLIAYTRGIIPWTGHKELLGHWG</sequence>
<dbReference type="GO" id="GO:0002376">
    <property type="term" value="P:immune system process"/>
    <property type="evidence" value="ECO:0007669"/>
    <property type="project" value="UniProtKB-KW"/>
</dbReference>
<feature type="domain" description="Ig-like" evidence="4">
    <location>
        <begin position="23"/>
        <end position="138"/>
    </location>
</feature>
<dbReference type="InterPro" id="IPR050413">
    <property type="entry name" value="TCR_beta_variable"/>
</dbReference>
<dbReference type="PANTHER" id="PTHR23268">
    <property type="entry name" value="T-CELL RECEPTOR BETA CHAIN"/>
    <property type="match status" value="1"/>
</dbReference>
<evidence type="ECO:0000256" key="2">
    <source>
        <dbReference type="ARBA" id="ARBA00022859"/>
    </source>
</evidence>
<dbReference type="InterPro" id="IPR013783">
    <property type="entry name" value="Ig-like_fold"/>
</dbReference>
<dbReference type="InterPro" id="IPR007110">
    <property type="entry name" value="Ig-like_dom"/>
</dbReference>
<protein>
    <recommendedName>
        <fullName evidence="4">Ig-like domain-containing protein</fullName>
    </recommendedName>
</protein>
<dbReference type="InterPro" id="IPR013106">
    <property type="entry name" value="Ig_V-set"/>
</dbReference>
<keyword evidence="1 3" id="KW-0732">Signal</keyword>
<dbReference type="Pfam" id="PF07686">
    <property type="entry name" value="V-set"/>
    <property type="match status" value="1"/>
</dbReference>
<dbReference type="InParanoid" id="A0A803JGM4"/>